<keyword evidence="2" id="KW-0596">Phosphopantetheine</keyword>
<evidence type="ECO:0000256" key="4">
    <source>
        <dbReference type="SAM" id="MobiDB-lite"/>
    </source>
</evidence>
<dbReference type="Pfam" id="PF00550">
    <property type="entry name" value="PP-binding"/>
    <property type="match status" value="3"/>
</dbReference>
<evidence type="ECO:0000256" key="1">
    <source>
        <dbReference type="ARBA" id="ARBA00001957"/>
    </source>
</evidence>
<feature type="domain" description="Carrier" evidence="5">
    <location>
        <begin position="2756"/>
        <end position="2830"/>
    </location>
</feature>
<evidence type="ECO:0000256" key="2">
    <source>
        <dbReference type="ARBA" id="ARBA00022450"/>
    </source>
</evidence>
<dbReference type="Gene3D" id="2.30.38.10">
    <property type="entry name" value="Luciferase, Domain 3"/>
    <property type="match status" value="1"/>
</dbReference>
<dbReference type="PROSITE" id="PS50075">
    <property type="entry name" value="CARRIER"/>
    <property type="match status" value="3"/>
</dbReference>
<sequence>MSSTEAIEAVWPLTALQRALTAHAGLTDGHDPYVGQTLVELRGPLDGPALERSLDALLVAHPNLRAGFAVDDDLDPVQFVPIQATAEVVWYDADVPGSVGADTGGRGGAGGASGAGEVGADDALGADRALRDAARAAAEAERSLPFDPADPPLVRFGVVSLGAEHHVLVVTSHHLVLDGWSMPLLVREVARLYGAELSAEGDEPTRRGRPGLAPTVTDPSPTVTDSPAEGDALAPARGRFVDHLVWLGRQDADAARAHWREALADVEPSRWPVADAWTATGGTPSDAFTTHRTLGTTAVEAIRSGARAQGVTSATLVRAAWGLTVAAHSGSSCATFAVPVALRSPEVEHADEIVGMLTESVVARVDADAATTLGEVVADHSRRWNASWEHQHVGLRGIQAATGSETPVATTLVSFEQAPGAGVVAPTIVGLDPVRLRVLATQDDTHFPLALAVDAGPDTWDLALDAHAAAFTSTAADALLATFERILLASATTPGARVAGLDLVPRRPAAPTSGGAATASTPGAPAASAAAPAAGLAADTAAAPAAGRAPTSRPALVTEVLADSIARHPHAGALVVGDRRWTFAELDLAVTRAERRLTACGARPGDALAIDLPRDERIVHVILAALRRGLAVTPLPHGAPERRAHVLRISGARLLWDEDGPRPLDASPVPGGRATDAPGASAAVGHDDAPAASRTPEPSTAVGHDLPPAPDAATLRACVGSIIFTSGSTGEPKGVAVGQDALAHLLDRHRTELYPAGERLRVAHTAAFSFDAHYDAFLALAAGHELHVLDEDVFLDPVALRDYAAEHAIDYLDFTPTVWGALLAGADWTRLPRICVAGGEAFGPALWTRMRELAARTGARVVNLYGPTEATVDALAADVADTAEPVVGRPVGRTQAVVLDAALREVPAGTVGELYLAGPQLAEAYLGRAGLTASRFVARPGGVPGERMYRTGDLARRAEDGTLSLLGRNDDQISLHGFRIEPGEVEQALVALDGVAEAAVVLAEHPRWGARLVAYVTGAGLDPDVLRAAAGERLARHLVPTAFVTLDALPLTRHGKLDRRALPAPDWDGSRTSGGGAGGVGTASVGRPAAEPTPVEAQVRAAAARVLGGENVGLDESFFAAGGDSIDALQLIAALRREGLVLSPADLFAARTPREMARRVRPDGAASGSVTSGAGAGGASEVLVALTAAQAVAFDEHVRAVVAGASRVVDVLPLTPTQLGMVAEAARDAADAYRTTTRFTVTGLGDDGTARVVGAVQALVGRHANLRGGVLQLDLPAPVFFVPDAARVLVAEHDGRGLDPVALAALLDEVDLTERSRLGDLSLAPLVSGAVVRTGEDEHVLVLAMHHLLTDGWSVPLLAQDLRRTLTSDAGWGAGPGGPTFRDYLTWLRDAESTRAEVEALWRAELAGLEEPSLLGVHHAGAPTVTDSPADGDARVVTTLPTGAEGLRVAARRAEVTPATVVQTAWGLVVAALTGQPEAVVGSTVAGRPTDLDGADRIIGMFVSSSPVRVPAGAHLAADALLQDVQARQARLLDAHHVGLPSIARIAGHSLFDTLVVVESYPRGTAAVAVGGAAVTLDPSAGHPRQAGTSPSGGRHVTLGGQARHPRPVDVVPTGGHDATHYPVTVTVLPSADGGLTIEIEERPGTLDPAVSAVLPAALTAAVEHLARGGALPTAHALVGEVRVPRPAPAEPAPRTESRPAPRADAQGDANVPTSGAVGPHDHHADERTEHVRAEIARVLGDDVGPTTDFFAAGGDSISAMQLVGALRGRGLSVTVGAVFAGRTAAGIALAATEVAPAPARPAARTADVAESGDLPLTPALAWLLETGGDHRGFVQVRVLRTPAGLTEDSLRAALAALVEAHGALRLAVHDGAARVLDAASPAVVAGSGDVLHVTDGPLAEALRGAAAQVDPATGRVLRAVWDRGTHELALVAHHVAVDAVSWRILVDDLRTLVAGGSLPPASSSLRAAASAMHDEAAHRAGELPAWVDVHSGEAVSLTARPLDPALDTVSSAREVVVRLGADDTRLLLGLAPEHRTDHVLLAALSLAAADVAAAGVASDAASDVAPGAARAGADLVVETEGHGRRLDGEGPDLSRTVGWFTTTWPLRLAAVPGATPTAHLRATSRQAAAVPGDGRAYGLLRHLAPGASAALRDAAAACPPQVLVNYLGRETESGDDWGSVADAAHVESALGLHADLPLSHPVELNAYVADGPVPELVARWILAPAVTGNGEASPSRGEPVTLGEGVGSFGETLVEAWVQHLRALVRGAVAEAGDPTVGPATTIPAGAPWPLTPVQRGMVLHALEAPVDRYTSAIDVGLDGPLDVAALRAAAADVLAAHPQLRLAVAARGPQDVGLVVTDVTEVPLHEVTLPDDVAHPDAVRRALGEIMADELDRPFDLARPPLLRLVVVRVGSHEGARHRLVVTNHHVLLDGWSVPFLVDLLLGAYVRRVGAPAGATPSGSPTGLVLPTPSTAWQLSRRLARRDTGAVDVWRDALAGARPVRVAEPEDTGERPAVLHATPEGLGTRLVAAARAAQVTTADVVTSAWGLVLAALTGESDVLTGTTVAGRPAEIEGAHDVLGMFVNTVPVRIAVRGPGDSTAWTLADLVRSVHERQAGLRDVDHVGLADVQRALGVGELFDTLLVVENYPRDADAQPGAGAGLRITDVQGDDRTQYPLALTVDASEGLSVQLDHLASVPADRAGAALAAVVDVLGLLADAPSTPVEDVLAGLAERHPALCERASAGQRGGVASTADAPEGAPVGVVREVFAEALGVQRVADDDNFFALGGDSIVAMKVTTTLRARGWTVDPRLVFAAPTPATLAVRARLTAVPATTAAVSGPAAPRDPAGPDSPPLVSPLLAMSASELGDLDDLMRNLT</sequence>
<dbReference type="InterPro" id="IPR006162">
    <property type="entry name" value="Ppantetheine_attach_site"/>
</dbReference>
<dbReference type="Gene3D" id="3.30.559.10">
    <property type="entry name" value="Chloramphenicol acetyltransferase-like domain"/>
    <property type="match status" value="4"/>
</dbReference>
<feature type="region of interest" description="Disordered" evidence="4">
    <location>
        <begin position="1683"/>
        <end position="1727"/>
    </location>
</feature>
<protein>
    <submittedName>
        <fullName evidence="6">AMP-binding protein</fullName>
    </submittedName>
</protein>
<dbReference type="InterPro" id="IPR001242">
    <property type="entry name" value="Condensation_dom"/>
</dbReference>
<comment type="caution">
    <text evidence="6">The sequence shown here is derived from an EMBL/GenBank/DDBJ whole genome shotgun (WGS) entry which is preliminary data.</text>
</comment>
<dbReference type="PROSITE" id="PS00455">
    <property type="entry name" value="AMP_BINDING"/>
    <property type="match status" value="1"/>
</dbReference>
<dbReference type="Pfam" id="PF13193">
    <property type="entry name" value="AMP-binding_C"/>
    <property type="match status" value="1"/>
</dbReference>
<dbReference type="SUPFAM" id="SSF56801">
    <property type="entry name" value="Acetyl-CoA synthetase-like"/>
    <property type="match status" value="1"/>
</dbReference>
<dbReference type="SMART" id="SM00823">
    <property type="entry name" value="PKS_PP"/>
    <property type="match status" value="3"/>
</dbReference>
<dbReference type="InterPro" id="IPR036736">
    <property type="entry name" value="ACP-like_sf"/>
</dbReference>
<dbReference type="PANTHER" id="PTHR45527:SF1">
    <property type="entry name" value="FATTY ACID SYNTHASE"/>
    <property type="match status" value="1"/>
</dbReference>
<dbReference type="PROSITE" id="PS00012">
    <property type="entry name" value="PHOSPHOPANTETHEINE"/>
    <property type="match status" value="3"/>
</dbReference>
<dbReference type="InterPro" id="IPR020845">
    <property type="entry name" value="AMP-binding_CS"/>
</dbReference>
<reference evidence="6 7" key="1">
    <citation type="submission" date="2020-08" db="EMBL/GenBank/DDBJ databases">
        <title>A Genomic Blueprint of the Chicken Gut Microbiome.</title>
        <authorList>
            <person name="Gilroy R."/>
            <person name="Ravi A."/>
            <person name="Getino M."/>
            <person name="Pursley I."/>
            <person name="Horton D.L."/>
            <person name="Alikhan N.-F."/>
            <person name="Baker D."/>
            <person name="Gharbi K."/>
            <person name="Hall N."/>
            <person name="Watson M."/>
            <person name="Adriaenssens E.M."/>
            <person name="Foster-Nyarko E."/>
            <person name="Jarju S."/>
            <person name="Secka A."/>
            <person name="Antonio M."/>
            <person name="Oren A."/>
            <person name="Chaudhuri R."/>
            <person name="La Ragione R.M."/>
            <person name="Hildebrand F."/>
            <person name="Pallen M.J."/>
        </authorList>
    </citation>
    <scope>NUCLEOTIDE SEQUENCE [LARGE SCALE GENOMIC DNA]</scope>
    <source>
        <strain evidence="6 7">Sa4CUA1</strain>
    </source>
</reference>
<dbReference type="InterPro" id="IPR023213">
    <property type="entry name" value="CAT-like_dom_sf"/>
</dbReference>
<dbReference type="Gene3D" id="3.30.559.30">
    <property type="entry name" value="Nonribosomal peptide synthetase, condensation domain"/>
    <property type="match status" value="4"/>
</dbReference>
<evidence type="ECO:0000313" key="7">
    <source>
        <dbReference type="Proteomes" id="UP000641803"/>
    </source>
</evidence>
<dbReference type="Gene3D" id="3.40.50.980">
    <property type="match status" value="2"/>
</dbReference>
<dbReference type="Pfam" id="PF00668">
    <property type="entry name" value="Condensation"/>
    <property type="match status" value="6"/>
</dbReference>
<feature type="compositionally biased region" description="Low complexity" evidence="4">
    <location>
        <begin position="214"/>
        <end position="227"/>
    </location>
</feature>
<evidence type="ECO:0000259" key="5">
    <source>
        <dbReference type="PROSITE" id="PS50075"/>
    </source>
</evidence>
<evidence type="ECO:0000256" key="3">
    <source>
        <dbReference type="ARBA" id="ARBA00022553"/>
    </source>
</evidence>
<dbReference type="InterPro" id="IPR025110">
    <property type="entry name" value="AMP-bd_C"/>
</dbReference>
<feature type="compositionally biased region" description="Gly residues" evidence="4">
    <location>
        <begin position="1072"/>
        <end position="1081"/>
    </location>
</feature>
<dbReference type="InterPro" id="IPR000873">
    <property type="entry name" value="AMP-dep_synth/lig_dom"/>
</dbReference>
<feature type="region of interest" description="Disordered" evidence="4">
    <location>
        <begin position="659"/>
        <end position="708"/>
    </location>
</feature>
<name>A0ABR8RSY4_9CELL</name>
<dbReference type="PANTHER" id="PTHR45527">
    <property type="entry name" value="NONRIBOSOMAL PEPTIDE SYNTHETASE"/>
    <property type="match status" value="1"/>
</dbReference>
<dbReference type="Pfam" id="PF00501">
    <property type="entry name" value="AMP-binding"/>
    <property type="match status" value="1"/>
</dbReference>
<evidence type="ECO:0000313" key="6">
    <source>
        <dbReference type="EMBL" id="MBD7950906.1"/>
    </source>
</evidence>
<keyword evidence="3" id="KW-0597">Phosphoprotein</keyword>
<feature type="region of interest" description="Disordered" evidence="4">
    <location>
        <begin position="1060"/>
        <end position="1093"/>
    </location>
</feature>
<dbReference type="Proteomes" id="UP000641803">
    <property type="component" value="Unassembled WGS sequence"/>
</dbReference>
<keyword evidence="7" id="KW-1185">Reference proteome</keyword>
<dbReference type="InterPro" id="IPR045851">
    <property type="entry name" value="AMP-bd_C_sf"/>
</dbReference>
<feature type="domain" description="Carrier" evidence="5">
    <location>
        <begin position="1723"/>
        <end position="1796"/>
    </location>
</feature>
<dbReference type="SUPFAM" id="SSF47336">
    <property type="entry name" value="ACP-like"/>
    <property type="match status" value="3"/>
</dbReference>
<dbReference type="Gene3D" id="1.10.1200.10">
    <property type="entry name" value="ACP-like"/>
    <property type="match status" value="3"/>
</dbReference>
<dbReference type="CDD" id="cd05930">
    <property type="entry name" value="A_NRPS"/>
    <property type="match status" value="1"/>
</dbReference>
<dbReference type="RefSeq" id="WP_191796260.1">
    <property type="nucleotide sequence ID" value="NZ_JACSQQ010000016.1"/>
</dbReference>
<dbReference type="SUPFAM" id="SSF52777">
    <property type="entry name" value="CoA-dependent acyltransferases"/>
    <property type="match status" value="8"/>
</dbReference>
<dbReference type="EMBL" id="JACSQQ010000016">
    <property type="protein sequence ID" value="MBD7950906.1"/>
    <property type="molecule type" value="Genomic_DNA"/>
</dbReference>
<dbReference type="InterPro" id="IPR009081">
    <property type="entry name" value="PP-bd_ACP"/>
</dbReference>
<organism evidence="6 7">
    <name type="scientific">Oerskovia rustica</name>
    <dbReference type="NCBI Taxonomy" id="2762237"/>
    <lineage>
        <taxon>Bacteria</taxon>
        <taxon>Bacillati</taxon>
        <taxon>Actinomycetota</taxon>
        <taxon>Actinomycetes</taxon>
        <taxon>Micrococcales</taxon>
        <taxon>Cellulomonadaceae</taxon>
        <taxon>Oerskovia</taxon>
    </lineage>
</organism>
<feature type="domain" description="Carrier" evidence="5">
    <location>
        <begin position="1090"/>
        <end position="1164"/>
    </location>
</feature>
<feature type="region of interest" description="Disordered" evidence="4">
    <location>
        <begin position="2837"/>
        <end position="2857"/>
    </location>
</feature>
<dbReference type="InterPro" id="IPR020806">
    <property type="entry name" value="PKS_PP-bd"/>
</dbReference>
<dbReference type="Gene3D" id="3.30.300.30">
    <property type="match status" value="1"/>
</dbReference>
<comment type="cofactor">
    <cofactor evidence="1">
        <name>pantetheine 4'-phosphate</name>
        <dbReference type="ChEBI" id="CHEBI:47942"/>
    </cofactor>
</comment>
<gene>
    <name evidence="6" type="ORF">H9652_10875</name>
</gene>
<proteinExistence type="predicted"/>
<accession>A0ABR8RSY4</accession>
<feature type="region of interest" description="Disordered" evidence="4">
    <location>
        <begin position="199"/>
        <end position="232"/>
    </location>
</feature>